<evidence type="ECO:0000313" key="1">
    <source>
        <dbReference type="EMBL" id="MBA8917423.1"/>
    </source>
</evidence>
<name>A0ABR6AZV8_9BACI</name>
<dbReference type="EMBL" id="JACJIG010000002">
    <property type="protein sequence ID" value="MBA8917423.1"/>
    <property type="molecule type" value="Genomic_DNA"/>
</dbReference>
<keyword evidence="2" id="KW-1185">Reference proteome</keyword>
<accession>A0ABR6AZV8</accession>
<protein>
    <submittedName>
        <fullName evidence="1">Uncharacterized protein</fullName>
    </submittedName>
</protein>
<gene>
    <name evidence="1" type="ORF">HNP39_001144</name>
</gene>
<dbReference type="Proteomes" id="UP000517315">
    <property type="component" value="Unassembled WGS sequence"/>
</dbReference>
<evidence type="ECO:0000313" key="2">
    <source>
        <dbReference type="Proteomes" id="UP000517315"/>
    </source>
</evidence>
<reference evidence="1 2" key="1">
    <citation type="submission" date="2020-08" db="EMBL/GenBank/DDBJ databases">
        <title>Functional genomics of gut bacteria from endangered species of beetles.</title>
        <authorList>
            <person name="Carlos-Shanley C."/>
        </authorList>
    </citation>
    <scope>NUCLEOTIDE SEQUENCE [LARGE SCALE GENOMIC DNA]</scope>
    <source>
        <strain evidence="1 2">S00152</strain>
    </source>
</reference>
<comment type="caution">
    <text evidence="1">The sequence shown here is derived from an EMBL/GenBank/DDBJ whole genome shotgun (WGS) entry which is preliminary data.</text>
</comment>
<proteinExistence type="predicted"/>
<sequence>MKTGLKVLFVVGLAVAAAVLTENVAGSFEVAEKIIGG</sequence>
<organism evidence="1 2">
    <name type="scientific">Bacillus aerius</name>
    <dbReference type="NCBI Taxonomy" id="293388"/>
    <lineage>
        <taxon>Bacteria</taxon>
        <taxon>Bacillati</taxon>
        <taxon>Bacillota</taxon>
        <taxon>Bacilli</taxon>
        <taxon>Bacillales</taxon>
        <taxon>Bacillaceae</taxon>
        <taxon>Bacillus</taxon>
    </lineage>
</organism>